<reference evidence="2" key="1">
    <citation type="journal article" date="2013" name="Ind. Biotechnol.">
        <title>Comparative genomics analysis of Trichoderma reesei strains.</title>
        <authorList>
            <person name="Koike H."/>
            <person name="Aerts A."/>
            <person name="LaButti K."/>
            <person name="Grigoriev I.V."/>
            <person name="Baker S.E."/>
        </authorList>
    </citation>
    <scope>NUCLEOTIDE SEQUENCE [LARGE SCALE GENOMIC DNA]</scope>
    <source>
        <strain evidence="2">ATCC 56765 / BCRC 32924 / NRRL 11460 / Rut C-30</strain>
    </source>
</reference>
<evidence type="ECO:0000313" key="1">
    <source>
        <dbReference type="EMBL" id="ETR99975.1"/>
    </source>
</evidence>
<dbReference type="AlphaFoldDB" id="A0A024S677"/>
<dbReference type="KEGG" id="trr:M419DRAFT_124234"/>
<dbReference type="HOGENOM" id="CLU_2348189_0_0_1"/>
<accession>A0A024S677</accession>
<protein>
    <submittedName>
        <fullName evidence="1">Uncharacterized protein</fullName>
    </submittedName>
</protein>
<dbReference type="Proteomes" id="UP000024376">
    <property type="component" value="Unassembled WGS sequence"/>
</dbReference>
<organism evidence="1 2">
    <name type="scientific">Hypocrea jecorina (strain ATCC 56765 / BCRC 32924 / NRRL 11460 / Rut C-30)</name>
    <name type="common">Trichoderma reesei</name>
    <dbReference type="NCBI Taxonomy" id="1344414"/>
    <lineage>
        <taxon>Eukaryota</taxon>
        <taxon>Fungi</taxon>
        <taxon>Dikarya</taxon>
        <taxon>Ascomycota</taxon>
        <taxon>Pezizomycotina</taxon>
        <taxon>Sordariomycetes</taxon>
        <taxon>Hypocreomycetidae</taxon>
        <taxon>Hypocreales</taxon>
        <taxon>Hypocreaceae</taxon>
        <taxon>Trichoderma</taxon>
    </lineage>
</organism>
<evidence type="ECO:0000313" key="2">
    <source>
        <dbReference type="Proteomes" id="UP000024376"/>
    </source>
</evidence>
<gene>
    <name evidence="1" type="ORF">M419DRAFT_124234</name>
</gene>
<name>A0A024S677_HYPJR</name>
<sequence length="97" mass="11123">MRLLPRNAQDGVTRSDRCSRPKLQLLGSSLFRASLASSLVPRETIGEAEIGGPLHSPTREERVEWLRRCRSGNRRERERIAMFLLEGGRDKLQKPRI</sequence>
<proteinExistence type="predicted"/>
<dbReference type="EMBL" id="KI911154">
    <property type="protein sequence ID" value="ETR99975.1"/>
    <property type="molecule type" value="Genomic_DNA"/>
</dbReference>